<feature type="transmembrane region" description="Helical" evidence="1">
    <location>
        <begin position="115"/>
        <end position="137"/>
    </location>
</feature>
<evidence type="ECO:0000313" key="3">
    <source>
        <dbReference type="EMBL" id="RWR50653.1"/>
    </source>
</evidence>
<gene>
    <name evidence="3" type="ORF">EOW65_06485</name>
</gene>
<dbReference type="Proteomes" id="UP000286594">
    <property type="component" value="Unassembled WGS sequence"/>
</dbReference>
<keyword evidence="1" id="KW-0812">Transmembrane</keyword>
<feature type="domain" description="Tip attachment protein J HDII-ins2" evidence="2">
    <location>
        <begin position="269"/>
        <end position="380"/>
    </location>
</feature>
<reference evidence="3 4" key="1">
    <citation type="submission" date="2019-01" db="EMBL/GenBank/DDBJ databases">
        <title>Sinorhodobacter populi sp. nov. isolated from the symptomatic bark tissue of Populus euramericana canker.</title>
        <authorList>
            <person name="Xu G."/>
        </authorList>
    </citation>
    <scope>NUCLEOTIDE SEQUENCE [LARGE SCALE GENOMIC DNA]</scope>
    <source>
        <strain evidence="3 4">CCTCC AB2012026</strain>
    </source>
</reference>
<protein>
    <submittedName>
        <fullName evidence="3">Phage tail protein</fullName>
    </submittedName>
</protein>
<keyword evidence="1" id="KW-0472">Membrane</keyword>
<evidence type="ECO:0000256" key="1">
    <source>
        <dbReference type="SAM" id="Phobius"/>
    </source>
</evidence>
<organism evidence="3 4">
    <name type="scientific">Paenirhodobacter ferrireducens</name>
    <dbReference type="NCBI Taxonomy" id="1215032"/>
    <lineage>
        <taxon>Bacteria</taxon>
        <taxon>Pseudomonadati</taxon>
        <taxon>Pseudomonadota</taxon>
        <taxon>Alphaproteobacteria</taxon>
        <taxon>Rhodobacterales</taxon>
        <taxon>Rhodobacter group</taxon>
        <taxon>Paenirhodobacter</taxon>
    </lineage>
</organism>
<keyword evidence="4" id="KW-1185">Reference proteome</keyword>
<dbReference type="OrthoDB" id="7349961at2"/>
<dbReference type="Pfam" id="PF24801">
    <property type="entry name" value="FNIII-A_GpJ"/>
    <property type="match status" value="1"/>
</dbReference>
<evidence type="ECO:0000259" key="2">
    <source>
        <dbReference type="Pfam" id="PF24801"/>
    </source>
</evidence>
<dbReference type="InterPro" id="IPR055385">
    <property type="entry name" value="GpJ_HDII-ins2"/>
</dbReference>
<evidence type="ECO:0000313" key="4">
    <source>
        <dbReference type="Proteomes" id="UP000286594"/>
    </source>
</evidence>
<keyword evidence="1" id="KW-1133">Transmembrane helix</keyword>
<feature type="transmembrane region" description="Helical" evidence="1">
    <location>
        <begin position="82"/>
        <end position="108"/>
    </location>
</feature>
<comment type="caution">
    <text evidence="3">The sequence shown here is derived from an EMBL/GenBank/DDBJ whole genome shotgun (WGS) entry which is preliminary data.</text>
</comment>
<accession>A0A443LNB4</accession>
<name>A0A443LNB4_9RHOB</name>
<dbReference type="EMBL" id="SAVB01000006">
    <property type="protein sequence ID" value="RWR50653.1"/>
    <property type="molecule type" value="Genomic_DNA"/>
</dbReference>
<dbReference type="AlphaFoldDB" id="A0A443LNB4"/>
<proteinExistence type="predicted"/>
<sequence length="1103" mass="118555">MPHFDPGDRIEITVPTGRTIAEILRVALPDAAPDDLLRCRVVLVTPAGAEAIEPKFWGCVRPRPGVRVVIRVIPGKSALRSVLAIVVSIAAVALGAMYGLGLGTALGFTGTTAQMIGAGLIGMAVTAIGTLAINALIPVDDLEAENRYSISGWRNTPRPDGVVPLVMGRIRWAPPFAALSYTEIVGDFMYVRAVFCLGYGELEVSDLWIGETPIEEYDEVTTEIRTGAAGDDPISLYPQQIAEQSVGVEIQRPLNRDDLGEVTSGSTLKPVVRTTGDDAAGASCIFCWTGGLVKISDGGDKRSQTVEIKIEYRLDDGVSDWVEETTLKVTAKKLEMFWRQYTWQFPVRGRYDVRVTMLTEETTKTSVQRDTTWAALQTLRPEYPLAMDGIALIGVRIKATYQLQGTLDTVTAMVSRVCLDWDAATQSWIKRATRRPASLARYILQAAGNAKPCTDARIDLDAFADWHDFCVEKGLEFNEVFEDSSLTVGAALQRVAAAGRASIRWTGTRYTVIIDRPRDLIVDHIGPRNSRGFKVSRKYFRAPDGQRVRFLDETNDYKPAERFIPWPGNDTGARDTVEEVSRPGKTSPVEIWRETRRRMYETMHRPDIYQVTQDGAARVATRGDLVALSHYVLDGRSTVARVRAVTGAMIQIDEALTIQEGVNYGIRFRIFDAADTIGTSEHRAVEIVQAERPALLRLTGSGPVPGTGDLVHFGVLGEETVPAIVTGIEPGQDLSVILTLADAAPQIDEIIDAEEVPEWSGRVGAVIDMGSTIPAVPVIASISSEWDETPFSSAFWNYWVIVSLTPGHGSAVQIARYEVDWRLSGASSWTTISAAVTNGGIQIDGHRGDAIEVRARALTAMGVASSYTNVVALTIGASDPALPAELDPESIDITALLGGVSVAWAVSDPDTTAVQIYRSTTAMLDREADAVGTPVAVSAGQSYQRILGADLDNRVLGSALSDAGPWTAGLGWSISGGIASHSAGDAGALAQDIDLLSGRSYRIAITVSGRTAGTVTACLAGGIDRIGTAIGTNGRALDRITSAAGNTALEIRASADFDGSVDDVTLYLETESCLSQGNHYIWLEAQNADGLGTISGPFTVEII</sequence>